<name>A0A557R0I9_9RHOO</name>
<reference evidence="1 2" key="1">
    <citation type="submission" date="2019-07" db="EMBL/GenBank/DDBJ databases">
        <title>The pathways for chlorine oxyanion respiration interact through the shared metabolite chlorate.</title>
        <authorList>
            <person name="Barnum T.P."/>
            <person name="Cheng Y."/>
            <person name="Hill K.A."/>
            <person name="Lucas L.N."/>
            <person name="Carlson H.K."/>
            <person name="Coates J.D."/>
        </authorList>
    </citation>
    <scope>NUCLEOTIDE SEQUENCE [LARGE SCALE GENOMIC DNA]</scope>
    <source>
        <strain evidence="1 2">SFB-3</strain>
    </source>
</reference>
<sequence length="168" mass="18032">MTESLRSLTPKLTALGGVLAALAAALYGWQVWTAPPTEVLLPRSSCDLNAGACAQMLPTGATVRFAIGPQPIPVMEDLDLKADFTGKTPDRVAVDLNGTTMKMAANQPQLQPVGNNRFEGKTALSVCITGAMQWQAILQVDYGRTRYLLPFVFDSAHSDDTELAKPLK</sequence>
<organism evidence="1 2">
    <name type="scientific">Denitromonas halophila</name>
    <dbReference type="NCBI Taxonomy" id="1629404"/>
    <lineage>
        <taxon>Bacteria</taxon>
        <taxon>Pseudomonadati</taxon>
        <taxon>Pseudomonadota</taxon>
        <taxon>Betaproteobacteria</taxon>
        <taxon>Rhodocyclales</taxon>
        <taxon>Zoogloeaceae</taxon>
        <taxon>Denitromonas</taxon>
    </lineage>
</organism>
<evidence type="ECO:0000313" key="1">
    <source>
        <dbReference type="EMBL" id="TVO58668.1"/>
    </source>
</evidence>
<dbReference type="AlphaFoldDB" id="A0A557R0I9"/>
<comment type="caution">
    <text evidence="1">The sequence shown here is derived from an EMBL/GenBank/DDBJ whole genome shotgun (WGS) entry which is preliminary data.</text>
</comment>
<protein>
    <submittedName>
        <fullName evidence="1">Uncharacterized protein</fullName>
    </submittedName>
</protein>
<dbReference type="RefSeq" id="WP_144308200.1">
    <property type="nucleotide sequence ID" value="NZ_VMNK01000003.1"/>
</dbReference>
<dbReference type="OrthoDB" id="5917490at2"/>
<proteinExistence type="predicted"/>
<evidence type="ECO:0000313" key="2">
    <source>
        <dbReference type="Proteomes" id="UP000319502"/>
    </source>
</evidence>
<keyword evidence="2" id="KW-1185">Reference proteome</keyword>
<dbReference type="EMBL" id="VMNK01000003">
    <property type="protein sequence ID" value="TVO58668.1"/>
    <property type="molecule type" value="Genomic_DNA"/>
</dbReference>
<accession>A0A557R0I9</accession>
<dbReference type="Proteomes" id="UP000319502">
    <property type="component" value="Unassembled WGS sequence"/>
</dbReference>
<gene>
    <name evidence="1" type="ORF">FHP91_03115</name>
</gene>